<feature type="region of interest" description="Disordered" evidence="1">
    <location>
        <begin position="113"/>
        <end position="141"/>
    </location>
</feature>
<dbReference type="Proteomes" id="UP000598054">
    <property type="component" value="Chromosome"/>
</dbReference>
<dbReference type="RefSeq" id="WP_030276423.1">
    <property type="nucleotide sequence ID" value="NZ_CP070242.1"/>
</dbReference>
<feature type="transmembrane region" description="Helical" evidence="2">
    <location>
        <begin position="12"/>
        <end position="31"/>
    </location>
</feature>
<keyword evidence="2" id="KW-1133">Transmembrane helix</keyword>
<name>A0ABD7D2N5_9ACTN</name>
<dbReference type="EMBL" id="CP070249">
    <property type="protein sequence ID" value="QRV40728.1"/>
    <property type="molecule type" value="Genomic_DNA"/>
</dbReference>
<evidence type="ECO:0000313" key="5">
    <source>
        <dbReference type="Proteomes" id="UP000598054"/>
    </source>
</evidence>
<dbReference type="Proteomes" id="UP000623926">
    <property type="component" value="Chromosome"/>
</dbReference>
<dbReference type="GeneID" id="63979489"/>
<organism evidence="3 6">
    <name type="scientific">Streptomyces californicus</name>
    <dbReference type="NCBI Taxonomy" id="67351"/>
    <lineage>
        <taxon>Bacteria</taxon>
        <taxon>Bacillati</taxon>
        <taxon>Actinomycetota</taxon>
        <taxon>Actinomycetes</taxon>
        <taxon>Kitasatosporales</taxon>
        <taxon>Streptomycetaceae</taxon>
        <taxon>Streptomyces</taxon>
    </lineage>
</organism>
<dbReference type="EMBL" id="CP070245">
    <property type="protein sequence ID" value="QRV37000.1"/>
    <property type="molecule type" value="Genomic_DNA"/>
</dbReference>
<reference evidence="5 6" key="1">
    <citation type="submission" date="2021-02" db="EMBL/GenBank/DDBJ databases">
        <title>FDA dAtabase for Regulatory Grade micrObial Sequences (FDA-ARGOS): Supporting development and validation of Infectious Disease Dx tests.</title>
        <authorList>
            <person name="Sproer C."/>
            <person name="Gronow S."/>
            <person name="Severitt S."/>
            <person name="Schroder I."/>
            <person name="Tallon L."/>
            <person name="Sadzewicz L."/>
            <person name="Zhao X."/>
            <person name="Boylan J."/>
            <person name="Ott S."/>
            <person name="Bowen H."/>
            <person name="Vavikolanu K."/>
            <person name="Mehta A."/>
            <person name="Aluvathingal J."/>
            <person name="Nadendla S."/>
            <person name="Lowell S."/>
            <person name="Myers T."/>
            <person name="Yan Y."/>
            <person name="Sichtig H."/>
        </authorList>
    </citation>
    <scope>NUCLEOTIDE SEQUENCE [LARGE SCALE GENOMIC DNA]</scope>
    <source>
        <strain evidence="4 5">FDAARGOS_1211</strain>
        <strain evidence="3 6">FDAARGOS_1212</strain>
    </source>
</reference>
<dbReference type="AlphaFoldDB" id="A0ABD7D2N5"/>
<evidence type="ECO:0000256" key="1">
    <source>
        <dbReference type="SAM" id="MobiDB-lite"/>
    </source>
</evidence>
<keyword evidence="2" id="KW-0472">Membrane</keyword>
<proteinExistence type="predicted"/>
<feature type="compositionally biased region" description="Low complexity" evidence="1">
    <location>
        <begin position="113"/>
        <end position="128"/>
    </location>
</feature>
<evidence type="ECO:0000313" key="3">
    <source>
        <dbReference type="EMBL" id="QRV37000.1"/>
    </source>
</evidence>
<evidence type="ECO:0000313" key="6">
    <source>
        <dbReference type="Proteomes" id="UP000623926"/>
    </source>
</evidence>
<feature type="transmembrane region" description="Helical" evidence="2">
    <location>
        <begin position="146"/>
        <end position="168"/>
    </location>
</feature>
<evidence type="ECO:0000256" key="2">
    <source>
        <dbReference type="SAM" id="Phobius"/>
    </source>
</evidence>
<keyword evidence="2" id="KW-0812">Transmembrane</keyword>
<accession>A0ABD7D2N5</accession>
<evidence type="ECO:0000313" key="4">
    <source>
        <dbReference type="EMBL" id="QRV40728.1"/>
    </source>
</evidence>
<protein>
    <submittedName>
        <fullName evidence="3">Uncharacterized protein</fullName>
    </submittedName>
</protein>
<keyword evidence="5" id="KW-1185">Reference proteome</keyword>
<gene>
    <name evidence="4" type="ORF">I6J41_08130</name>
    <name evidence="3" type="ORF">I6J42_25405</name>
</gene>
<feature type="compositionally biased region" description="Low complexity" evidence="1">
    <location>
        <begin position="40"/>
        <end position="55"/>
    </location>
</feature>
<feature type="region of interest" description="Disordered" evidence="1">
    <location>
        <begin position="35"/>
        <end position="55"/>
    </location>
</feature>
<sequence>MAGAVRSRGVSCGQLVLFAALLFGIVTMHTVGHPAEHGGRAASLSSAGPAADPSAGPAAVIAEDLSAIFVAHSSPATMEGFPSVTAESFSAVIVEGFSSAAVMTDASAADAAHPSAADTASPSSSGTAHTPGHDSGGDAPTSGMDPLSVCLAVLGAWGLALLATWLLLGLRADGRRLGAPVGAGLLRASRPNPPPSISVLAAVSVLRM</sequence>